<dbReference type="AlphaFoldDB" id="U6GM63"/>
<reference evidence="1" key="2">
    <citation type="submission" date="2013-10" db="EMBL/GenBank/DDBJ databases">
        <authorList>
            <person name="Aslett M."/>
        </authorList>
    </citation>
    <scope>NUCLEOTIDE SEQUENCE</scope>
    <source>
        <strain evidence="1">Houghton</strain>
    </source>
</reference>
<keyword evidence="1" id="KW-0808">Transferase</keyword>
<keyword evidence="1" id="KW-0695">RNA-directed DNA polymerase</keyword>
<evidence type="ECO:0000313" key="2">
    <source>
        <dbReference type="Proteomes" id="UP000018050"/>
    </source>
</evidence>
<dbReference type="VEuPathDB" id="ToxoDB:EAH_00014770"/>
<evidence type="ECO:0000313" key="1">
    <source>
        <dbReference type="EMBL" id="CDI80378.1"/>
    </source>
</evidence>
<keyword evidence="2" id="KW-1185">Reference proteome</keyword>
<dbReference type="GeneID" id="25269547"/>
<organism evidence="1 2">
    <name type="scientific">Eimeria acervulina</name>
    <name type="common">Coccidian parasite</name>
    <dbReference type="NCBI Taxonomy" id="5801"/>
    <lineage>
        <taxon>Eukaryota</taxon>
        <taxon>Sar</taxon>
        <taxon>Alveolata</taxon>
        <taxon>Apicomplexa</taxon>
        <taxon>Conoidasida</taxon>
        <taxon>Coccidia</taxon>
        <taxon>Eucoccidiorida</taxon>
        <taxon>Eimeriorina</taxon>
        <taxon>Eimeriidae</taxon>
        <taxon>Eimeria</taxon>
    </lineage>
</organism>
<dbReference type="Proteomes" id="UP000018050">
    <property type="component" value="Unassembled WGS sequence"/>
</dbReference>
<keyword evidence="1" id="KW-0548">Nucleotidyltransferase</keyword>
<name>U6GM63_EIMAC</name>
<reference evidence="1" key="1">
    <citation type="submission" date="2013-10" db="EMBL/GenBank/DDBJ databases">
        <title>Genomic analysis of the causative agents of coccidiosis in chickens.</title>
        <authorList>
            <person name="Reid A.J."/>
            <person name="Blake D."/>
            <person name="Billington K."/>
            <person name="Browne H."/>
            <person name="Dunn M."/>
            <person name="Hung S."/>
            <person name="Kawahara F."/>
            <person name="Miranda-Saavedra D."/>
            <person name="Mourier T."/>
            <person name="Nagra H."/>
            <person name="Otto T.D."/>
            <person name="Rawlings N."/>
            <person name="Sanchez A."/>
            <person name="Sanders M."/>
            <person name="Subramaniam C."/>
            <person name="Tay Y."/>
            <person name="Dear P."/>
            <person name="Doerig C."/>
            <person name="Gruber A."/>
            <person name="Parkinson J."/>
            <person name="Shirley M."/>
            <person name="Wan K.L."/>
            <person name="Berriman M."/>
            <person name="Tomley F."/>
            <person name="Pain A."/>
        </authorList>
    </citation>
    <scope>NUCLEOTIDE SEQUENCE</scope>
    <source>
        <strain evidence="1">Houghton</strain>
    </source>
</reference>
<protein>
    <submittedName>
        <fullName evidence="1">Reverse transcriptase, related</fullName>
    </submittedName>
</protein>
<sequence>MARCGSAPKANADMKCLRDPLQGLDPILDVPHTEGAVALRFTDEHREAFCCALVGNYATHAGEVSHEAPAATTSAEDEANSRWSTATLEYPRVDEWTGSEESEDSQLEILESLRAHRQVFTDTLLAGLPLKRPHDHILLVPGKLPAQSAIYRVTSDQLNFHKQEIAKLSANG</sequence>
<dbReference type="EMBL" id="HG671193">
    <property type="protein sequence ID" value="CDI80378.1"/>
    <property type="molecule type" value="Genomic_DNA"/>
</dbReference>
<gene>
    <name evidence="1" type="ORF">EAH_00014770</name>
</gene>
<accession>U6GM63</accession>
<dbReference type="RefSeq" id="XP_013249666.1">
    <property type="nucleotide sequence ID" value="XM_013394212.1"/>
</dbReference>
<proteinExistence type="predicted"/>
<dbReference type="GO" id="GO:0003964">
    <property type="term" value="F:RNA-directed DNA polymerase activity"/>
    <property type="evidence" value="ECO:0007669"/>
    <property type="project" value="UniProtKB-KW"/>
</dbReference>